<dbReference type="InterPro" id="IPR013249">
    <property type="entry name" value="RNA_pol_sigma70_r4_t2"/>
</dbReference>
<dbReference type="InterPro" id="IPR013324">
    <property type="entry name" value="RNA_pol_sigma_r3/r4-like"/>
</dbReference>
<keyword evidence="3" id="KW-0731">Sigma factor</keyword>
<keyword evidence="4" id="KW-0238">DNA-binding</keyword>
<sequence>MRRYTGYVTAVAARTLGPSLLPEDLEEVVSDVFVTLWLRSGDIQSGPSLRPWLAAVARNKAADRLRRTRGVLPLSDTLPAVGDLPEALVERQECHAQLRRAVESMEEPDRTLFLLYYYEDQPLKEVAPRLGLSLAAAKARLSRGRKRLKEALLKGGIDHA</sequence>
<evidence type="ECO:0000256" key="3">
    <source>
        <dbReference type="ARBA" id="ARBA00023082"/>
    </source>
</evidence>
<dbReference type="InterPro" id="IPR007627">
    <property type="entry name" value="RNA_pol_sigma70_r2"/>
</dbReference>
<dbReference type="SUPFAM" id="SSF88659">
    <property type="entry name" value="Sigma3 and sigma4 domains of RNA polymerase sigma factors"/>
    <property type="match status" value="1"/>
</dbReference>
<organism evidence="8 9">
    <name type="scientific">Pseudoflavonifractor hominis</name>
    <dbReference type="NCBI Taxonomy" id="2763059"/>
    <lineage>
        <taxon>Bacteria</taxon>
        <taxon>Bacillati</taxon>
        <taxon>Bacillota</taxon>
        <taxon>Clostridia</taxon>
        <taxon>Eubacteriales</taxon>
        <taxon>Oscillospiraceae</taxon>
        <taxon>Pseudoflavonifractor</taxon>
    </lineage>
</organism>
<name>A0ABR7HTT0_9FIRM</name>
<comment type="caution">
    <text evidence="8">The sequence shown here is derived from an EMBL/GenBank/DDBJ whole genome shotgun (WGS) entry which is preliminary data.</text>
</comment>
<evidence type="ECO:0000259" key="7">
    <source>
        <dbReference type="Pfam" id="PF08281"/>
    </source>
</evidence>
<evidence type="ECO:0000256" key="1">
    <source>
        <dbReference type="ARBA" id="ARBA00010641"/>
    </source>
</evidence>
<reference evidence="8 9" key="1">
    <citation type="submission" date="2020-08" db="EMBL/GenBank/DDBJ databases">
        <title>Genome public.</title>
        <authorList>
            <person name="Liu C."/>
            <person name="Sun Q."/>
        </authorList>
    </citation>
    <scope>NUCLEOTIDE SEQUENCE [LARGE SCALE GENOMIC DNA]</scope>
    <source>
        <strain evidence="8 9">New-38</strain>
    </source>
</reference>
<comment type="similarity">
    <text evidence="1">Belongs to the sigma-70 factor family. ECF subfamily.</text>
</comment>
<dbReference type="InterPro" id="IPR039425">
    <property type="entry name" value="RNA_pol_sigma-70-like"/>
</dbReference>
<evidence type="ECO:0000256" key="5">
    <source>
        <dbReference type="ARBA" id="ARBA00023163"/>
    </source>
</evidence>
<dbReference type="InterPro" id="IPR036388">
    <property type="entry name" value="WH-like_DNA-bd_sf"/>
</dbReference>
<feature type="domain" description="RNA polymerase sigma factor 70 region 4 type 2" evidence="7">
    <location>
        <begin position="96"/>
        <end position="148"/>
    </location>
</feature>
<dbReference type="Proteomes" id="UP000660021">
    <property type="component" value="Unassembled WGS sequence"/>
</dbReference>
<dbReference type="Pfam" id="PF04542">
    <property type="entry name" value="Sigma70_r2"/>
    <property type="match status" value="1"/>
</dbReference>
<keyword evidence="5" id="KW-0804">Transcription</keyword>
<dbReference type="Pfam" id="PF08281">
    <property type="entry name" value="Sigma70_r4_2"/>
    <property type="match status" value="1"/>
</dbReference>
<feature type="domain" description="RNA polymerase sigma-70 region 2" evidence="6">
    <location>
        <begin position="2"/>
        <end position="69"/>
    </location>
</feature>
<dbReference type="Gene3D" id="1.10.1740.10">
    <property type="match status" value="1"/>
</dbReference>
<evidence type="ECO:0000256" key="4">
    <source>
        <dbReference type="ARBA" id="ARBA00023125"/>
    </source>
</evidence>
<evidence type="ECO:0000259" key="6">
    <source>
        <dbReference type="Pfam" id="PF04542"/>
    </source>
</evidence>
<accession>A0ABR7HTT0</accession>
<dbReference type="CDD" id="cd06171">
    <property type="entry name" value="Sigma70_r4"/>
    <property type="match status" value="1"/>
</dbReference>
<dbReference type="Gene3D" id="1.10.10.10">
    <property type="entry name" value="Winged helix-like DNA-binding domain superfamily/Winged helix DNA-binding domain"/>
    <property type="match status" value="1"/>
</dbReference>
<dbReference type="SUPFAM" id="SSF88946">
    <property type="entry name" value="Sigma2 domain of RNA polymerase sigma factors"/>
    <property type="match status" value="1"/>
</dbReference>
<evidence type="ECO:0000313" key="9">
    <source>
        <dbReference type="Proteomes" id="UP000660021"/>
    </source>
</evidence>
<dbReference type="InterPro" id="IPR014284">
    <property type="entry name" value="RNA_pol_sigma-70_dom"/>
</dbReference>
<dbReference type="PANTHER" id="PTHR43133">
    <property type="entry name" value="RNA POLYMERASE ECF-TYPE SIGMA FACTO"/>
    <property type="match status" value="1"/>
</dbReference>
<evidence type="ECO:0000256" key="2">
    <source>
        <dbReference type="ARBA" id="ARBA00023015"/>
    </source>
</evidence>
<keyword evidence="2" id="KW-0805">Transcription regulation</keyword>
<keyword evidence="9" id="KW-1185">Reference proteome</keyword>
<gene>
    <name evidence="8" type="ORF">H8S34_08700</name>
</gene>
<protein>
    <submittedName>
        <fullName evidence="8">Sigma-70 family RNA polymerase sigma factor</fullName>
    </submittedName>
</protein>
<dbReference type="InterPro" id="IPR013325">
    <property type="entry name" value="RNA_pol_sigma_r2"/>
</dbReference>
<proteinExistence type="inferred from homology"/>
<dbReference type="EMBL" id="JACOPR010000004">
    <property type="protein sequence ID" value="MBC5730908.1"/>
    <property type="molecule type" value="Genomic_DNA"/>
</dbReference>
<dbReference type="PANTHER" id="PTHR43133:SF8">
    <property type="entry name" value="RNA POLYMERASE SIGMA FACTOR HI_1459-RELATED"/>
    <property type="match status" value="1"/>
</dbReference>
<dbReference type="NCBIfam" id="TIGR02937">
    <property type="entry name" value="sigma70-ECF"/>
    <property type="match status" value="1"/>
</dbReference>
<evidence type="ECO:0000313" key="8">
    <source>
        <dbReference type="EMBL" id="MBC5730908.1"/>
    </source>
</evidence>